<accession>A0A1D3D3I1</accession>
<proteinExistence type="predicted"/>
<reference evidence="1 2" key="1">
    <citation type="journal article" date="2016" name="BMC Genomics">
        <title>Comparative genomics reveals Cyclospora cayetanensis possesses coccidia-like metabolism and invasion components but unique surface antigens.</title>
        <authorList>
            <person name="Liu S."/>
            <person name="Wang L."/>
            <person name="Zheng H."/>
            <person name="Xu Z."/>
            <person name="Roellig D.M."/>
            <person name="Li N."/>
            <person name="Frace M.A."/>
            <person name="Tang K."/>
            <person name="Arrowood M.J."/>
            <person name="Moss D.M."/>
            <person name="Zhang L."/>
            <person name="Feng Y."/>
            <person name="Xiao L."/>
        </authorList>
    </citation>
    <scope>NUCLEOTIDE SEQUENCE [LARGE SCALE GENOMIC DNA]</scope>
    <source>
        <strain evidence="1 2">CHN_HEN01</strain>
    </source>
</reference>
<comment type="caution">
    <text evidence="1">The sequence shown here is derived from an EMBL/GenBank/DDBJ whole genome shotgun (WGS) entry which is preliminary data.</text>
</comment>
<protein>
    <submittedName>
        <fullName evidence="1">Uncharacterized protein</fullName>
    </submittedName>
</protein>
<name>A0A1D3D3I1_9EIME</name>
<dbReference type="AlphaFoldDB" id="A0A1D3D3I1"/>
<sequence length="145" mass="16479">MANYHQASGSTTGAPADLSEEALTELQIQIPTQQAQFPAAGGEVATWLLMKTREVLLAEQHLPLLLPVRPHLILLRVYIQKPGLCMQQDLELLVVLLRILQQHYQQLELQLEQGGKTFDLETQSKQRAQIGLHCRMRRTRVCCWS</sequence>
<organism evidence="1 2">
    <name type="scientific">Cyclospora cayetanensis</name>
    <dbReference type="NCBI Taxonomy" id="88456"/>
    <lineage>
        <taxon>Eukaryota</taxon>
        <taxon>Sar</taxon>
        <taxon>Alveolata</taxon>
        <taxon>Apicomplexa</taxon>
        <taxon>Conoidasida</taxon>
        <taxon>Coccidia</taxon>
        <taxon>Eucoccidiorida</taxon>
        <taxon>Eimeriorina</taxon>
        <taxon>Eimeriidae</taxon>
        <taxon>Cyclospora</taxon>
    </lineage>
</organism>
<dbReference type="InParanoid" id="A0A1D3D3I1"/>
<evidence type="ECO:0000313" key="2">
    <source>
        <dbReference type="Proteomes" id="UP000095192"/>
    </source>
</evidence>
<keyword evidence="2" id="KW-1185">Reference proteome</keyword>
<dbReference type="Proteomes" id="UP000095192">
    <property type="component" value="Unassembled WGS sequence"/>
</dbReference>
<gene>
    <name evidence="1" type="ORF">cyc_09378</name>
</gene>
<evidence type="ECO:0000313" key="1">
    <source>
        <dbReference type="EMBL" id="OEH78007.1"/>
    </source>
</evidence>
<dbReference type="VEuPathDB" id="ToxoDB:cyc_09378"/>
<dbReference type="EMBL" id="JROU02000902">
    <property type="protein sequence ID" value="OEH78007.1"/>
    <property type="molecule type" value="Genomic_DNA"/>
</dbReference>